<keyword evidence="6" id="KW-1185">Reference proteome</keyword>
<feature type="compositionally biased region" description="Basic and acidic residues" evidence="1">
    <location>
        <begin position="92"/>
        <end position="103"/>
    </location>
</feature>
<evidence type="ECO:0000313" key="5">
    <source>
        <dbReference type="Proteomes" id="UP000289805"/>
    </source>
</evidence>
<feature type="domain" description="HTH cro/C1-type" evidence="2">
    <location>
        <begin position="27"/>
        <end position="81"/>
    </location>
</feature>
<feature type="region of interest" description="Disordered" evidence="1">
    <location>
        <begin position="90"/>
        <end position="111"/>
    </location>
</feature>
<dbReference type="EMBL" id="SDJR01000003">
    <property type="protein sequence ID" value="RXR26813.1"/>
    <property type="molecule type" value="Genomic_DNA"/>
</dbReference>
<dbReference type="RefSeq" id="WP_084689731.1">
    <property type="nucleotide sequence ID" value="NZ_JOFV01000002.1"/>
</dbReference>
<dbReference type="STRING" id="1713.GCA_000718325_00585"/>
<dbReference type="Proteomes" id="UP000290517">
    <property type="component" value="Unassembled WGS sequence"/>
</dbReference>
<dbReference type="Pfam" id="PF01381">
    <property type="entry name" value="HTH_3"/>
    <property type="match status" value="1"/>
</dbReference>
<evidence type="ECO:0000256" key="1">
    <source>
        <dbReference type="SAM" id="MobiDB-lite"/>
    </source>
</evidence>
<reference evidence="5 6" key="1">
    <citation type="submission" date="2019-01" db="EMBL/GenBank/DDBJ databases">
        <title>Oerskovia turbata Genome sequencing and assembly.</title>
        <authorList>
            <person name="Dou T."/>
        </authorList>
    </citation>
    <scope>NUCLEOTIDE SEQUENCE [LARGE SCALE GENOMIC DNA]</scope>
    <source>
        <strain evidence="4 5">JCM12123</strain>
        <strain evidence="3 6">JCM3160</strain>
    </source>
</reference>
<protein>
    <submittedName>
        <fullName evidence="4">XRE family transcriptional regulator</fullName>
    </submittedName>
</protein>
<dbReference type="AlphaFoldDB" id="A0A4V1N561"/>
<sequence>MAAAGQVVLFERRTAEPLLRHVVGGILRAERTEQARTLLDVALAAQVSTAYLSEVERGRKEASSEVLAAICRALGLRVVDLLARSQDEFDAEASRRAGAERRSLSSQPRAVRELHALRQARRRSEPPRVAAPSTTVLLRAA</sequence>
<dbReference type="SMART" id="SM00530">
    <property type="entry name" value="HTH_XRE"/>
    <property type="match status" value="1"/>
</dbReference>
<dbReference type="PROSITE" id="PS50943">
    <property type="entry name" value="HTH_CROC1"/>
    <property type="match status" value="1"/>
</dbReference>
<evidence type="ECO:0000313" key="3">
    <source>
        <dbReference type="EMBL" id="RXR26813.1"/>
    </source>
</evidence>
<evidence type="ECO:0000313" key="6">
    <source>
        <dbReference type="Proteomes" id="UP000290517"/>
    </source>
</evidence>
<dbReference type="GO" id="GO:0003677">
    <property type="term" value="F:DNA binding"/>
    <property type="evidence" value="ECO:0007669"/>
    <property type="project" value="InterPro"/>
</dbReference>
<dbReference type="InterPro" id="IPR010982">
    <property type="entry name" value="Lambda_DNA-bd_dom_sf"/>
</dbReference>
<accession>A0A4V1N561</accession>
<dbReference type="OrthoDB" id="3188736at2"/>
<organism evidence="4 5">
    <name type="scientific">Oerskovia turbata</name>
    <dbReference type="NCBI Taxonomy" id="1713"/>
    <lineage>
        <taxon>Bacteria</taxon>
        <taxon>Bacillati</taxon>
        <taxon>Actinomycetota</taxon>
        <taxon>Actinomycetes</taxon>
        <taxon>Micrococcales</taxon>
        <taxon>Cellulomonadaceae</taxon>
        <taxon>Oerskovia</taxon>
    </lineage>
</organism>
<dbReference type="Gene3D" id="1.10.260.40">
    <property type="entry name" value="lambda repressor-like DNA-binding domains"/>
    <property type="match status" value="1"/>
</dbReference>
<proteinExistence type="predicted"/>
<dbReference type="Proteomes" id="UP000289805">
    <property type="component" value="Unassembled WGS sequence"/>
</dbReference>
<dbReference type="InterPro" id="IPR001387">
    <property type="entry name" value="Cro/C1-type_HTH"/>
</dbReference>
<gene>
    <name evidence="3" type="ORF">EQW73_04815</name>
    <name evidence="4" type="ORF">EQW78_08310</name>
</gene>
<dbReference type="EMBL" id="SDJQ01000010">
    <property type="protein sequence ID" value="RXR34546.1"/>
    <property type="molecule type" value="Genomic_DNA"/>
</dbReference>
<name>A0A4V1N561_9CELL</name>
<dbReference type="SUPFAM" id="SSF47413">
    <property type="entry name" value="lambda repressor-like DNA-binding domains"/>
    <property type="match status" value="1"/>
</dbReference>
<evidence type="ECO:0000259" key="2">
    <source>
        <dbReference type="PROSITE" id="PS50943"/>
    </source>
</evidence>
<dbReference type="CDD" id="cd00093">
    <property type="entry name" value="HTH_XRE"/>
    <property type="match status" value="1"/>
</dbReference>
<evidence type="ECO:0000313" key="4">
    <source>
        <dbReference type="EMBL" id="RXR34546.1"/>
    </source>
</evidence>
<comment type="caution">
    <text evidence="4">The sequence shown here is derived from an EMBL/GenBank/DDBJ whole genome shotgun (WGS) entry which is preliminary data.</text>
</comment>